<evidence type="ECO:0000313" key="1">
    <source>
        <dbReference type="EMBL" id="RPH20937.1"/>
    </source>
</evidence>
<comment type="caution">
    <text evidence="1">The sequence shown here is derived from an EMBL/GenBank/DDBJ whole genome shotgun (WGS) entry which is preliminary data.</text>
</comment>
<sequence>MNTSMILRALANGVNPDTGELLSRSSVAQTPEMIRMLFTLAEELVDVSAKIKKTKLSLHERQQKNIAEGKPAKSYFPWSNEEKLQLAEGYTAGKTVEALSLELGRSGRAVAIQLEKLGLITAEQLMNYQ</sequence>
<evidence type="ECO:0000313" key="2">
    <source>
        <dbReference type="Proteomes" id="UP000268615"/>
    </source>
</evidence>
<gene>
    <name evidence="1" type="ORF">EHN07_19040</name>
</gene>
<protein>
    <submittedName>
        <fullName evidence="1">Uncharacterized protein</fullName>
    </submittedName>
</protein>
<proteinExistence type="predicted"/>
<keyword evidence="2" id="KW-1185">Reference proteome</keyword>
<dbReference type="EMBL" id="RPOH01000098">
    <property type="protein sequence ID" value="RPH20937.1"/>
    <property type="molecule type" value="Genomic_DNA"/>
</dbReference>
<organism evidence="1 2">
    <name type="scientific">Buttiauxella warmboldiae</name>
    <dbReference type="NCBI Taxonomy" id="82993"/>
    <lineage>
        <taxon>Bacteria</taxon>
        <taxon>Pseudomonadati</taxon>
        <taxon>Pseudomonadota</taxon>
        <taxon>Gammaproteobacteria</taxon>
        <taxon>Enterobacterales</taxon>
        <taxon>Enterobacteriaceae</taxon>
        <taxon>Buttiauxella</taxon>
    </lineage>
</organism>
<dbReference type="OrthoDB" id="6637817at2"/>
<accession>A0A3N5D1C8</accession>
<dbReference type="AlphaFoldDB" id="A0A3N5D1C8"/>
<dbReference type="Proteomes" id="UP000268615">
    <property type="component" value="Unassembled WGS sequence"/>
</dbReference>
<name>A0A3N5D1C8_9ENTR</name>
<reference evidence="1 2" key="1">
    <citation type="submission" date="2018-11" db="EMBL/GenBank/DDBJ databases">
        <title>Draft genome sequence of Buttiauxella warmboldiae CCUG 35512.</title>
        <authorList>
            <person name="Salva-Serra F."/>
            <person name="Marathe N."/>
            <person name="Moore E."/>
            <person name="Svensson L."/>
            <person name="Engstrom-Jakobsson H."/>
        </authorList>
    </citation>
    <scope>NUCLEOTIDE SEQUENCE [LARGE SCALE GENOMIC DNA]</scope>
    <source>
        <strain evidence="1 2">CCUG 35512</strain>
    </source>
</reference>